<name>F6BDG2_METIK</name>
<dbReference type="RefSeq" id="WP_013799125.1">
    <property type="nucleotide sequence ID" value="NC_015562.1"/>
</dbReference>
<dbReference type="KEGG" id="mig:Metig_0980"/>
<accession>F6BDG2</accession>
<sequence>MERIYSKYGNISTLKEVISFLDNFTGIIKIDNAKLFYKNSKLILSTYNDREKDLEEIIKKLPKFFLIEIYRTSSNEIEELISHNKLIEKDHSVINFVEVNKLDINYGNGILINAYKNIFNYINGLCKVEFRFKKYKGDEGTIVYKDNEEILAIYKQKDKILEGKRALNKIKTIFAVSDVFAFIDKISEEELNKIIDKHPNAVLKVVVSFDELIKNIKSKEYKVVEDDSLLEVLTEEPSLIEIVGENAYIVSKNKNAMYAFLNDYDGDKAFRIIKNICILNKITFKIYPLTEKEFEMFKEFKKNRVKVSLP</sequence>
<proteinExistence type="predicted"/>
<gene>
    <name evidence="1" type="ordered locus">Metig_0980</name>
</gene>
<evidence type="ECO:0000313" key="1">
    <source>
        <dbReference type="EMBL" id="AEF96523.1"/>
    </source>
</evidence>
<protein>
    <submittedName>
        <fullName evidence="1">Uncharacterized protein</fullName>
    </submittedName>
</protein>
<organism evidence="2">
    <name type="scientific">Methanotorris igneus (strain DSM 5666 / JCM 11834 / Kol 5)</name>
    <dbReference type="NCBI Taxonomy" id="880724"/>
    <lineage>
        <taxon>Archaea</taxon>
        <taxon>Methanobacteriati</taxon>
        <taxon>Methanobacteriota</taxon>
        <taxon>Methanomada group</taxon>
        <taxon>Methanococci</taxon>
        <taxon>Methanococcales</taxon>
        <taxon>Methanocaldococcaceae</taxon>
        <taxon>Methanotorris</taxon>
    </lineage>
</organism>
<keyword evidence="2" id="KW-1185">Reference proteome</keyword>
<dbReference type="Proteomes" id="UP000009227">
    <property type="component" value="Chromosome"/>
</dbReference>
<dbReference type="EMBL" id="CP002737">
    <property type="protein sequence ID" value="AEF96523.1"/>
    <property type="molecule type" value="Genomic_DNA"/>
</dbReference>
<evidence type="ECO:0000313" key="2">
    <source>
        <dbReference type="Proteomes" id="UP000009227"/>
    </source>
</evidence>
<reference evidence="1 2" key="1">
    <citation type="submission" date="2011-05" db="EMBL/GenBank/DDBJ databases">
        <title>Complete sequence of Methanotorris igneus Kol 5.</title>
        <authorList>
            <consortium name="US DOE Joint Genome Institute"/>
            <person name="Lucas S."/>
            <person name="Han J."/>
            <person name="Lapidus A."/>
            <person name="Cheng J.-F."/>
            <person name="Goodwin L."/>
            <person name="Pitluck S."/>
            <person name="Peters L."/>
            <person name="Mikhailova N."/>
            <person name="Chertkov O."/>
            <person name="Han C."/>
            <person name="Tapia R."/>
            <person name="Land M."/>
            <person name="Hauser L."/>
            <person name="Kyrpides N."/>
            <person name="Ivanova N."/>
            <person name="Pagani I."/>
            <person name="Sieprawska-Lupa M."/>
            <person name="Whitman W."/>
            <person name="Woyke T."/>
        </authorList>
    </citation>
    <scope>NUCLEOTIDE SEQUENCE [LARGE SCALE GENOMIC DNA]</scope>
    <source>
        <strain evidence="2">DSM 5666 / JCM 11834 / Kol 5</strain>
    </source>
</reference>
<dbReference type="OrthoDB" id="64846at2157"/>
<dbReference type="GeneID" id="10643827"/>
<dbReference type="AlphaFoldDB" id="F6BDG2"/>
<dbReference type="HOGENOM" id="CLU_878828_0_0_2"/>